<keyword evidence="10" id="KW-0175">Coiled coil</keyword>
<dbReference type="EMBL" id="JAPFQA010000011">
    <property type="protein sequence ID" value="MCZ8546821.1"/>
    <property type="molecule type" value="Genomic_DNA"/>
</dbReference>
<sequence>MAAQSLAWEGRPRTDIRRVAFTGYAAMAILAGCFGYWAVSAPLSGAVITQGTISAAGGNILIQHPEGGIIQELLVHEGDRVQQAQDLILLDRTAAQAELNRLTRQSIALKASASRLEAERDGLDRLAPVTETAPAPFQHDFETLVREQQKEFDARLARFRSEQSILAQRVAMHRQSVVGLQAQKLAIQQQAEIVAKELGIKTSLLDKGLTNRSEYSQLLRSEADLVGQAGALEADLAATNTQIVEAQAQIERAITQRVEEALTRLDDVRTSLADIEERTRAAEAVLRRTTIKAPAAGIVVSSTYNSKGSVIAPGQKIMEILPTASGLIVDARLRTKDIDQVRVGQPAKLRLSALNMRLTPEISATVTQVSADRLIDEATHEPYFRAKLKIAPDLPPGVKAEQLYPGMPVEAFINTDNRTFFEYLARPMLDSFARAFTER</sequence>
<keyword evidence="7 9" id="KW-1133">Transmembrane helix</keyword>
<keyword evidence="6 9" id="KW-0812">Transmembrane</keyword>
<evidence type="ECO:0000256" key="8">
    <source>
        <dbReference type="ARBA" id="ARBA00023136"/>
    </source>
</evidence>
<evidence type="ECO:0000256" key="3">
    <source>
        <dbReference type="ARBA" id="ARBA00022448"/>
    </source>
</evidence>
<proteinExistence type="inferred from homology"/>
<gene>
    <name evidence="13" type="ORF">OOJ09_21750</name>
</gene>
<feature type="coiled-coil region" evidence="10">
    <location>
        <begin position="229"/>
        <end position="278"/>
    </location>
</feature>
<evidence type="ECO:0000256" key="7">
    <source>
        <dbReference type="ARBA" id="ARBA00022989"/>
    </source>
</evidence>
<dbReference type="RefSeq" id="WP_269907166.1">
    <property type="nucleotide sequence ID" value="NZ_JAPFQA010000011.1"/>
</dbReference>
<evidence type="ECO:0000259" key="12">
    <source>
        <dbReference type="Pfam" id="PF26002"/>
    </source>
</evidence>
<dbReference type="PANTHER" id="PTHR30386:SF17">
    <property type="entry name" value="ALKALINE PROTEASE SECRETION PROTEIN APRE"/>
    <property type="match status" value="1"/>
</dbReference>
<dbReference type="Proteomes" id="UP001152178">
    <property type="component" value="Unassembled WGS sequence"/>
</dbReference>
<comment type="similarity">
    <text evidence="2 9">Belongs to the membrane fusion protein (MFP) (TC 8.A.1) family.</text>
</comment>
<comment type="subcellular location">
    <subcellularLocation>
        <location evidence="1 9">Cell inner membrane</location>
        <topology evidence="1 9">Single-pass membrane protein</topology>
    </subcellularLocation>
</comment>
<evidence type="ECO:0000259" key="11">
    <source>
        <dbReference type="Pfam" id="PF25994"/>
    </source>
</evidence>
<comment type="caution">
    <text evidence="13">The sequence shown here is derived from an EMBL/GenBank/DDBJ whole genome shotgun (WGS) entry which is preliminary data.</text>
</comment>
<dbReference type="PRINTS" id="PR01490">
    <property type="entry name" value="RTXTOXIND"/>
</dbReference>
<name>A0ABT4QZ04_9HYPH</name>
<evidence type="ECO:0000256" key="4">
    <source>
        <dbReference type="ARBA" id="ARBA00022475"/>
    </source>
</evidence>
<evidence type="ECO:0000256" key="2">
    <source>
        <dbReference type="ARBA" id="ARBA00009477"/>
    </source>
</evidence>
<dbReference type="Pfam" id="PF25994">
    <property type="entry name" value="HH_AprE"/>
    <property type="match status" value="1"/>
</dbReference>
<protein>
    <recommendedName>
        <fullName evidence="9">Membrane fusion protein (MFP) family protein</fullName>
    </recommendedName>
</protein>
<dbReference type="InterPro" id="IPR010129">
    <property type="entry name" value="T1SS_HlyD"/>
</dbReference>
<keyword evidence="8 9" id="KW-0472">Membrane</keyword>
<dbReference type="InterPro" id="IPR050739">
    <property type="entry name" value="MFP"/>
</dbReference>
<feature type="domain" description="AprE-like beta-barrel" evidence="12">
    <location>
        <begin position="327"/>
        <end position="415"/>
    </location>
</feature>
<evidence type="ECO:0000313" key="14">
    <source>
        <dbReference type="Proteomes" id="UP001152178"/>
    </source>
</evidence>
<keyword evidence="5 9" id="KW-0997">Cell inner membrane</keyword>
<dbReference type="InterPro" id="IPR058982">
    <property type="entry name" value="Beta-barrel_AprE"/>
</dbReference>
<keyword evidence="4 9" id="KW-1003">Cell membrane</keyword>
<evidence type="ECO:0000256" key="6">
    <source>
        <dbReference type="ARBA" id="ARBA00022692"/>
    </source>
</evidence>
<organism evidence="13 14">
    <name type="scientific">Mesorhizobium qingshengii</name>
    <dbReference type="NCBI Taxonomy" id="1165689"/>
    <lineage>
        <taxon>Bacteria</taxon>
        <taxon>Pseudomonadati</taxon>
        <taxon>Pseudomonadota</taxon>
        <taxon>Alphaproteobacteria</taxon>
        <taxon>Hyphomicrobiales</taxon>
        <taxon>Phyllobacteriaceae</taxon>
        <taxon>Mesorhizobium</taxon>
    </lineage>
</organism>
<evidence type="ECO:0000256" key="9">
    <source>
        <dbReference type="RuleBase" id="RU365093"/>
    </source>
</evidence>
<feature type="domain" description="AprE-like long alpha-helical hairpin" evidence="11">
    <location>
        <begin position="95"/>
        <end position="284"/>
    </location>
</feature>
<dbReference type="Gene3D" id="2.40.50.100">
    <property type="match status" value="1"/>
</dbReference>
<keyword evidence="14" id="KW-1185">Reference proteome</keyword>
<evidence type="ECO:0000313" key="13">
    <source>
        <dbReference type="EMBL" id="MCZ8546821.1"/>
    </source>
</evidence>
<dbReference type="InterPro" id="IPR058781">
    <property type="entry name" value="HH_AprE-like"/>
</dbReference>
<dbReference type="Gene3D" id="2.40.30.170">
    <property type="match status" value="1"/>
</dbReference>
<reference evidence="13" key="1">
    <citation type="submission" date="2022-11" db="EMBL/GenBank/DDBJ databases">
        <authorList>
            <person name="Coimbra C."/>
        </authorList>
    </citation>
    <scope>NUCLEOTIDE SEQUENCE</scope>
    <source>
        <strain evidence="13">Jales19</strain>
    </source>
</reference>
<dbReference type="PANTHER" id="PTHR30386">
    <property type="entry name" value="MEMBRANE FUSION SUBUNIT OF EMRAB-TOLC MULTIDRUG EFFLUX PUMP"/>
    <property type="match status" value="1"/>
</dbReference>
<evidence type="ECO:0000256" key="10">
    <source>
        <dbReference type="SAM" id="Coils"/>
    </source>
</evidence>
<evidence type="ECO:0000256" key="1">
    <source>
        <dbReference type="ARBA" id="ARBA00004377"/>
    </source>
</evidence>
<evidence type="ECO:0000256" key="5">
    <source>
        <dbReference type="ARBA" id="ARBA00022519"/>
    </source>
</evidence>
<dbReference type="NCBIfam" id="TIGR01843">
    <property type="entry name" value="type_I_hlyD"/>
    <property type="match status" value="1"/>
</dbReference>
<accession>A0ABT4QZ04</accession>
<feature type="transmembrane region" description="Helical" evidence="9">
    <location>
        <begin position="21"/>
        <end position="39"/>
    </location>
</feature>
<dbReference type="Pfam" id="PF26002">
    <property type="entry name" value="Beta-barrel_AprE"/>
    <property type="match status" value="1"/>
</dbReference>
<keyword evidence="3 9" id="KW-0813">Transport</keyword>